<evidence type="ECO:0008006" key="4">
    <source>
        <dbReference type="Google" id="ProtNLM"/>
    </source>
</evidence>
<name>A0ABN7J1B4_9BASI</name>
<evidence type="ECO:0000256" key="1">
    <source>
        <dbReference type="SAM" id="MobiDB-lite"/>
    </source>
</evidence>
<organism evidence="2 3">
    <name type="scientific">Tilletia caries</name>
    <name type="common">wheat bunt fungus</name>
    <dbReference type="NCBI Taxonomy" id="13290"/>
    <lineage>
        <taxon>Eukaryota</taxon>
        <taxon>Fungi</taxon>
        <taxon>Dikarya</taxon>
        <taxon>Basidiomycota</taxon>
        <taxon>Ustilaginomycotina</taxon>
        <taxon>Exobasidiomycetes</taxon>
        <taxon>Tilletiales</taxon>
        <taxon>Tilletiaceae</taxon>
        <taxon>Tilletia</taxon>
    </lineage>
</organism>
<dbReference type="PANTHER" id="PTHR43735">
    <property type="entry name" value="APOPTOSIS-INDUCING FACTOR 1"/>
    <property type="match status" value="1"/>
</dbReference>
<gene>
    <name evidence="2" type="ORF">JKIAZH3_G4556</name>
</gene>
<dbReference type="Gene3D" id="3.50.50.100">
    <property type="match status" value="1"/>
</dbReference>
<dbReference type="PANTHER" id="PTHR43735:SF2">
    <property type="entry name" value="FE-REGULATED PROTEIN 8"/>
    <property type="match status" value="1"/>
</dbReference>
<evidence type="ECO:0000313" key="3">
    <source>
        <dbReference type="Proteomes" id="UP000836402"/>
    </source>
</evidence>
<proteinExistence type="predicted"/>
<protein>
    <recommendedName>
        <fullName evidence="4">FAD/NAD(P)-binding domain-containing protein</fullName>
    </recommendedName>
</protein>
<feature type="compositionally biased region" description="Polar residues" evidence="1">
    <location>
        <begin position="128"/>
        <end position="139"/>
    </location>
</feature>
<keyword evidence="3" id="KW-1185">Reference proteome</keyword>
<feature type="compositionally biased region" description="Low complexity" evidence="1">
    <location>
        <begin position="164"/>
        <end position="200"/>
    </location>
</feature>
<evidence type="ECO:0000313" key="2">
    <source>
        <dbReference type="EMBL" id="CAD6946174.1"/>
    </source>
</evidence>
<dbReference type="InterPro" id="IPR036188">
    <property type="entry name" value="FAD/NAD-bd_sf"/>
</dbReference>
<accession>A0ABN7J1B4</accession>
<sequence>MGLSTHVAKAAALPLRLRRARPTPAATLTTATATATATAIANDHDFASTKNVVVLGGSFAGMHAATVLAQKLPPTHRVILVDRNSHFNHLYVFPRFSVLPGHEQKAFIPYTSIFSKAPSRARHDPSDSAATVSTSHPVLRATTATAPTFDLEMGSTAGATREQSATATTAVTATATSSSSPTSSEPFSSSSSTSSFSLSSPIDDEGTYPDSARSRNSSTGRTCERIWVRPLLLKLASTPKRM</sequence>
<dbReference type="Proteomes" id="UP000836402">
    <property type="component" value="Unassembled WGS sequence"/>
</dbReference>
<feature type="region of interest" description="Disordered" evidence="1">
    <location>
        <begin position="118"/>
        <end position="139"/>
    </location>
</feature>
<comment type="caution">
    <text evidence="2">The sequence shown here is derived from an EMBL/GenBank/DDBJ whole genome shotgun (WGS) entry which is preliminary data.</text>
</comment>
<dbReference type="EMBL" id="CAJHJG010004934">
    <property type="protein sequence ID" value="CAD6946174.1"/>
    <property type="molecule type" value="Genomic_DNA"/>
</dbReference>
<feature type="region of interest" description="Disordered" evidence="1">
    <location>
        <begin position="156"/>
        <end position="220"/>
    </location>
</feature>
<dbReference type="SUPFAM" id="SSF51905">
    <property type="entry name" value="FAD/NAD(P)-binding domain"/>
    <property type="match status" value="1"/>
</dbReference>
<reference evidence="2" key="1">
    <citation type="submission" date="2020-10" db="EMBL/GenBank/DDBJ databases">
        <authorList>
            <person name="Sedaghatjoo S."/>
        </authorList>
    </citation>
    <scope>NUCLEOTIDE SEQUENCE</scope>
    <source>
        <strain evidence="2">AZH3</strain>
    </source>
</reference>